<dbReference type="InterPro" id="IPR036942">
    <property type="entry name" value="Beta-barrel_TonB_sf"/>
</dbReference>
<dbReference type="Gene3D" id="2.170.130.10">
    <property type="entry name" value="TonB-dependent receptor, plug domain"/>
    <property type="match status" value="1"/>
</dbReference>
<sequence length="711" mass="78404">MSLLKSKRAVLRTTNVLVSSCVLLVPVYSASGYAEEVLGTIEVVDEKLPKEGEKVEGYVAKSSVSATKTNIAITETPQSVSVVTRDQMDDQGAIGVREALRYSAGVGAERYGFDSRGDATSIRGSDPVIFLDGLQKSFGFYSTPRTESYTLESIDVIRGPASVLYGQGSVGGVVNLVSKRPQETPSNEVELQLGNHNRKQVSLDSTGKLNEEGSLLYRIVLLGRDSDTQVDHVDDDRRLIMPSITWRPSKDTEWMVSMLRQEDHSGTSSQFLPLYGTLYDAPYGLPTIASNTFISEPDFDKYDADETAITSLLRHRINDTWQLSQNLRYSESDVVYQTIYPIFTPSLKANGDIARVAYSKHSYLNALTADNRAQANFSVGKINHNVLVGLDYQHAESGGKTAYLQDIGDINVYEPVYGNYTPITASDYSDIKINTLMQTGVYLQDQVDMGDHWIALLGGRYDSSTNRTEGSDTDRDYAFTKRVGVMYQMDSGVNPFISYSESFTPVMGVNFYGDSFKPIRGEQTEVGVKYQPIGSDSLYTATIYNLHEKNRKMTDPNNASNSIQAGKTRTRGVELEAKAALSNHWGLIANYAYSDTEVLKGANEGKRIASIPEHNASLWSQHELAELLGVEGLRAGVGLRYVGSSWGGADKVKTPYVTLLDAMLAYGRDNWEASLHVSNVENKPYYATCLARGDCFFGSGRTIVGSFNYQF</sequence>
<evidence type="ECO:0000256" key="15">
    <source>
        <dbReference type="RuleBase" id="RU003357"/>
    </source>
</evidence>
<keyword evidence="10 15" id="KW-0798">TonB box</keyword>
<dbReference type="NCBIfam" id="TIGR01783">
    <property type="entry name" value="TonB-siderophor"/>
    <property type="match status" value="1"/>
</dbReference>
<dbReference type="Pfam" id="PF00593">
    <property type="entry name" value="TonB_dep_Rec_b-barrel"/>
    <property type="match status" value="1"/>
</dbReference>
<evidence type="ECO:0000256" key="5">
    <source>
        <dbReference type="ARBA" id="ARBA00022496"/>
    </source>
</evidence>
<keyword evidence="12 19" id="KW-0675">Receptor</keyword>
<dbReference type="PANTHER" id="PTHR32552">
    <property type="entry name" value="FERRICHROME IRON RECEPTOR-RELATED"/>
    <property type="match status" value="1"/>
</dbReference>
<dbReference type="InterPro" id="IPR010105">
    <property type="entry name" value="TonB_sidphr_rcpt"/>
</dbReference>
<evidence type="ECO:0000313" key="20">
    <source>
        <dbReference type="Proteomes" id="UP000586067"/>
    </source>
</evidence>
<evidence type="ECO:0000256" key="16">
    <source>
        <dbReference type="SAM" id="SignalP"/>
    </source>
</evidence>
<dbReference type="PROSITE" id="PS52016">
    <property type="entry name" value="TONB_DEPENDENT_REC_3"/>
    <property type="match status" value="1"/>
</dbReference>
<dbReference type="Gene3D" id="2.40.170.20">
    <property type="entry name" value="TonB-dependent receptor, beta-barrel domain"/>
    <property type="match status" value="1"/>
</dbReference>
<comment type="caution">
    <text evidence="19">The sequence shown here is derived from an EMBL/GenBank/DDBJ whole genome shotgun (WGS) entry which is preliminary data.</text>
</comment>
<proteinExistence type="inferred from homology"/>
<accession>A0A847QZF2</accession>
<dbReference type="FunFam" id="2.40.170.20:FF:000005">
    <property type="entry name" value="TonB-dependent siderophore receptor"/>
    <property type="match status" value="1"/>
</dbReference>
<evidence type="ECO:0000256" key="12">
    <source>
        <dbReference type="ARBA" id="ARBA00023170"/>
    </source>
</evidence>
<evidence type="ECO:0000256" key="14">
    <source>
        <dbReference type="PROSITE-ProRule" id="PRU01360"/>
    </source>
</evidence>
<keyword evidence="6 14" id="KW-0812">Transmembrane</keyword>
<name>A0A847QZF2_9GAMM</name>
<dbReference type="AlphaFoldDB" id="A0A847QZF2"/>
<evidence type="ECO:0000256" key="7">
    <source>
        <dbReference type="ARBA" id="ARBA00022729"/>
    </source>
</evidence>
<comment type="subcellular location">
    <subcellularLocation>
        <location evidence="1 14">Cell outer membrane</location>
        <topology evidence="1 14">Multi-pass membrane protein</topology>
    </subcellularLocation>
</comment>
<comment type="similarity">
    <text evidence="2 14 15">Belongs to the TonB-dependent receptor family.</text>
</comment>
<keyword evidence="11 14" id="KW-0472">Membrane</keyword>
<keyword evidence="5" id="KW-0410">Iron transport</keyword>
<keyword evidence="4 14" id="KW-1134">Transmembrane beta strand</keyword>
<evidence type="ECO:0000256" key="4">
    <source>
        <dbReference type="ARBA" id="ARBA00022452"/>
    </source>
</evidence>
<keyword evidence="13 14" id="KW-0998">Cell outer membrane</keyword>
<keyword evidence="3 14" id="KW-0813">Transport</keyword>
<keyword evidence="20" id="KW-1185">Reference proteome</keyword>
<protein>
    <submittedName>
        <fullName evidence="19">TonB-dependent siderophore receptor</fullName>
    </submittedName>
</protein>
<reference evidence="19 20" key="1">
    <citation type="submission" date="2020-04" db="EMBL/GenBank/DDBJ databases">
        <title>Marinomonas sp. M1K-6 isolated from the deep seawater of the Mariana Trench.</title>
        <authorList>
            <person name="Li Y."/>
        </authorList>
    </citation>
    <scope>NUCLEOTIDE SEQUENCE [LARGE SCALE GENOMIC DNA]</scope>
    <source>
        <strain evidence="19 20">M1K-6</strain>
    </source>
</reference>
<dbReference type="InterPro" id="IPR012910">
    <property type="entry name" value="Plug_dom"/>
</dbReference>
<evidence type="ECO:0000256" key="3">
    <source>
        <dbReference type="ARBA" id="ARBA00022448"/>
    </source>
</evidence>
<dbReference type="GO" id="GO:0015344">
    <property type="term" value="F:siderophore uptake transmembrane transporter activity"/>
    <property type="evidence" value="ECO:0007669"/>
    <property type="project" value="TreeGrafter"/>
</dbReference>
<dbReference type="Pfam" id="PF07715">
    <property type="entry name" value="Plug"/>
    <property type="match status" value="1"/>
</dbReference>
<dbReference type="InterPro" id="IPR037066">
    <property type="entry name" value="Plug_dom_sf"/>
</dbReference>
<dbReference type="GO" id="GO:0038023">
    <property type="term" value="F:signaling receptor activity"/>
    <property type="evidence" value="ECO:0007669"/>
    <property type="project" value="InterPro"/>
</dbReference>
<evidence type="ECO:0000256" key="11">
    <source>
        <dbReference type="ARBA" id="ARBA00023136"/>
    </source>
</evidence>
<dbReference type="FunFam" id="2.170.130.10:FF:000001">
    <property type="entry name" value="Catecholate siderophore TonB-dependent receptor"/>
    <property type="match status" value="1"/>
</dbReference>
<dbReference type="SUPFAM" id="SSF56935">
    <property type="entry name" value="Porins"/>
    <property type="match status" value="1"/>
</dbReference>
<dbReference type="Proteomes" id="UP000586067">
    <property type="component" value="Unassembled WGS sequence"/>
</dbReference>
<dbReference type="GO" id="GO:0015891">
    <property type="term" value="P:siderophore transport"/>
    <property type="evidence" value="ECO:0007669"/>
    <property type="project" value="InterPro"/>
</dbReference>
<keyword evidence="7 16" id="KW-0732">Signal</keyword>
<organism evidence="19 20">
    <name type="scientific">Marinomonas profundi</name>
    <dbReference type="NCBI Taxonomy" id="2726122"/>
    <lineage>
        <taxon>Bacteria</taxon>
        <taxon>Pseudomonadati</taxon>
        <taxon>Pseudomonadota</taxon>
        <taxon>Gammaproteobacteria</taxon>
        <taxon>Oceanospirillales</taxon>
        <taxon>Oceanospirillaceae</taxon>
        <taxon>Marinomonas</taxon>
    </lineage>
</organism>
<dbReference type="PANTHER" id="PTHR32552:SF68">
    <property type="entry name" value="FERRICHROME OUTER MEMBRANE TRANSPORTER_PHAGE RECEPTOR"/>
    <property type="match status" value="1"/>
</dbReference>
<evidence type="ECO:0000256" key="1">
    <source>
        <dbReference type="ARBA" id="ARBA00004571"/>
    </source>
</evidence>
<feature type="domain" description="TonB-dependent receptor-like beta-barrel" evidence="17">
    <location>
        <begin position="279"/>
        <end position="680"/>
    </location>
</feature>
<evidence type="ECO:0000256" key="9">
    <source>
        <dbReference type="ARBA" id="ARBA00023065"/>
    </source>
</evidence>
<evidence type="ECO:0000256" key="8">
    <source>
        <dbReference type="ARBA" id="ARBA00023004"/>
    </source>
</evidence>
<keyword evidence="9" id="KW-0406">Ion transport</keyword>
<evidence type="ECO:0000256" key="2">
    <source>
        <dbReference type="ARBA" id="ARBA00009810"/>
    </source>
</evidence>
<dbReference type="InterPro" id="IPR000531">
    <property type="entry name" value="Beta-barrel_TonB"/>
</dbReference>
<feature type="domain" description="TonB-dependent receptor plug" evidence="18">
    <location>
        <begin position="74"/>
        <end position="173"/>
    </location>
</feature>
<evidence type="ECO:0000256" key="6">
    <source>
        <dbReference type="ARBA" id="ARBA00022692"/>
    </source>
</evidence>
<evidence type="ECO:0000256" key="10">
    <source>
        <dbReference type="ARBA" id="ARBA00023077"/>
    </source>
</evidence>
<dbReference type="InterPro" id="IPR039426">
    <property type="entry name" value="TonB-dep_rcpt-like"/>
</dbReference>
<gene>
    <name evidence="19" type="ORF">HGG82_01240</name>
</gene>
<dbReference type="EMBL" id="JABAEK010000001">
    <property type="protein sequence ID" value="NLQ16245.1"/>
    <property type="molecule type" value="Genomic_DNA"/>
</dbReference>
<dbReference type="GO" id="GO:0009279">
    <property type="term" value="C:cell outer membrane"/>
    <property type="evidence" value="ECO:0007669"/>
    <property type="project" value="UniProtKB-SubCell"/>
</dbReference>
<feature type="chain" id="PRO_5032483814" evidence="16">
    <location>
        <begin position="35"/>
        <end position="711"/>
    </location>
</feature>
<keyword evidence="8" id="KW-0408">Iron</keyword>
<evidence type="ECO:0000259" key="18">
    <source>
        <dbReference type="Pfam" id="PF07715"/>
    </source>
</evidence>
<evidence type="ECO:0000313" key="19">
    <source>
        <dbReference type="EMBL" id="NLQ16245.1"/>
    </source>
</evidence>
<evidence type="ECO:0000256" key="13">
    <source>
        <dbReference type="ARBA" id="ARBA00023237"/>
    </source>
</evidence>
<dbReference type="RefSeq" id="WP_168822220.1">
    <property type="nucleotide sequence ID" value="NZ_CP073013.1"/>
</dbReference>
<dbReference type="CDD" id="cd01347">
    <property type="entry name" value="ligand_gated_channel"/>
    <property type="match status" value="1"/>
</dbReference>
<evidence type="ECO:0000259" key="17">
    <source>
        <dbReference type="Pfam" id="PF00593"/>
    </source>
</evidence>
<feature type="signal peptide" evidence="16">
    <location>
        <begin position="1"/>
        <end position="34"/>
    </location>
</feature>